<dbReference type="PANTHER" id="PTHR35748:SF2">
    <property type="entry name" value="GAMMA-GLUTAMYL CYCLOTRANSFERASE-RELATED"/>
    <property type="match status" value="1"/>
</dbReference>
<dbReference type="Gene3D" id="3.10.490.10">
    <property type="entry name" value="Gamma-glutamyl cyclotransferase-like"/>
    <property type="match status" value="1"/>
</dbReference>
<organism evidence="1 2">
    <name type="scientific">Arachis hypogaea</name>
    <name type="common">Peanut</name>
    <dbReference type="NCBI Taxonomy" id="3818"/>
    <lineage>
        <taxon>Eukaryota</taxon>
        <taxon>Viridiplantae</taxon>
        <taxon>Streptophyta</taxon>
        <taxon>Embryophyta</taxon>
        <taxon>Tracheophyta</taxon>
        <taxon>Spermatophyta</taxon>
        <taxon>Magnoliopsida</taxon>
        <taxon>eudicotyledons</taxon>
        <taxon>Gunneridae</taxon>
        <taxon>Pentapetalae</taxon>
        <taxon>rosids</taxon>
        <taxon>fabids</taxon>
        <taxon>Fabales</taxon>
        <taxon>Fabaceae</taxon>
        <taxon>Papilionoideae</taxon>
        <taxon>50 kb inversion clade</taxon>
        <taxon>dalbergioids sensu lato</taxon>
        <taxon>Dalbergieae</taxon>
        <taxon>Pterocarpus clade</taxon>
        <taxon>Arachis</taxon>
    </lineage>
</organism>
<sequence>MHRETDQWRATRSPFQLSTVHVTSSTIHSLSLRAFHARSLFYLYTSHKQRLFRCVFLHSMAPSFNLPCQCVKELNDESDFEALASPDGYISICGFGSLLSEKSARSTFPDLINFRIAKLTGFRRVFTIVGGFFFTRGIANIKTQEVAALSVEPCESETIIVTVFEIKKTEIPAYIEREREYRFLAVFPESLDGEPFANPAVLCASYTDEEFFKFRCKESKEVYFQQYGEYEVHKIWRDDVFPCRVYLRHCLLAAKSLGDEAYNNFLDHTYLADRETSIRKYFERVGSSIMDEEPPQSLKTRYGG</sequence>
<name>A0A445AWN0_ARAHY</name>
<comment type="caution">
    <text evidence="1">The sequence shown here is derived from an EMBL/GenBank/DDBJ whole genome shotgun (WGS) entry which is preliminary data.</text>
</comment>
<dbReference type="Proteomes" id="UP000289738">
    <property type="component" value="Chromosome B01"/>
</dbReference>
<dbReference type="AlphaFoldDB" id="A0A445AWN0"/>
<dbReference type="EMBL" id="SDMP01000011">
    <property type="protein sequence ID" value="RYR30838.1"/>
    <property type="molecule type" value="Genomic_DNA"/>
</dbReference>
<gene>
    <name evidence="1" type="ORF">Ahy_B01g055610</name>
</gene>
<evidence type="ECO:0000313" key="2">
    <source>
        <dbReference type="Proteomes" id="UP000289738"/>
    </source>
</evidence>
<accession>A0A445AWN0</accession>
<protein>
    <submittedName>
        <fullName evidence="1">Uncharacterized protein</fullName>
    </submittedName>
</protein>
<proteinExistence type="predicted"/>
<reference evidence="1 2" key="1">
    <citation type="submission" date="2019-01" db="EMBL/GenBank/DDBJ databases">
        <title>Sequencing of cultivated peanut Arachis hypogaea provides insights into genome evolution and oil improvement.</title>
        <authorList>
            <person name="Chen X."/>
        </authorList>
    </citation>
    <scope>NUCLEOTIDE SEQUENCE [LARGE SCALE GENOMIC DNA]</scope>
    <source>
        <strain evidence="2">cv. Fuhuasheng</strain>
        <tissue evidence="1">Leaves</tissue>
    </source>
</reference>
<keyword evidence="2" id="KW-1185">Reference proteome</keyword>
<dbReference type="PANTHER" id="PTHR35748">
    <property type="entry name" value="OS05G0358400 PROTEIN"/>
    <property type="match status" value="1"/>
</dbReference>
<evidence type="ECO:0000313" key="1">
    <source>
        <dbReference type="EMBL" id="RYR30838.1"/>
    </source>
</evidence>